<evidence type="ECO:0000259" key="6">
    <source>
        <dbReference type="Pfam" id="PF18004"/>
    </source>
</evidence>
<dbReference type="Gene3D" id="1.25.10.10">
    <property type="entry name" value="Leucine-rich Repeat Variant"/>
    <property type="match status" value="1"/>
</dbReference>
<keyword evidence="9" id="KW-1185">Reference proteome</keyword>
<dbReference type="InterPro" id="IPR016024">
    <property type="entry name" value="ARM-type_fold"/>
</dbReference>
<dbReference type="PANTHER" id="PTHR10943">
    <property type="entry name" value="26S PROTEASOME NON-ATPASE REGULATORY SUBUNIT"/>
    <property type="match status" value="1"/>
</dbReference>
<feature type="region of interest" description="Disordered" evidence="5">
    <location>
        <begin position="1031"/>
        <end position="1092"/>
    </location>
</feature>
<evidence type="ECO:0000259" key="7">
    <source>
        <dbReference type="Pfam" id="PF21505"/>
    </source>
</evidence>
<dbReference type="GO" id="GO:0034515">
    <property type="term" value="C:proteasome storage granule"/>
    <property type="evidence" value="ECO:0007669"/>
    <property type="project" value="TreeGrafter"/>
</dbReference>
<dbReference type="PIRSF" id="PIRSF015947">
    <property type="entry name" value="26S_Psome_Rpn2"/>
    <property type="match status" value="1"/>
</dbReference>
<dbReference type="InterPro" id="IPR040623">
    <property type="entry name" value="RPN2_C"/>
</dbReference>
<dbReference type="InterPro" id="IPR048570">
    <property type="entry name" value="PSMD1_RPN2_N"/>
</dbReference>
<feature type="domain" description="26S proteasome non-ATPase regulatory subunit 1/RPN2 N-terminal" evidence="7">
    <location>
        <begin position="25"/>
        <end position="346"/>
    </location>
</feature>
<dbReference type="AlphaFoldDB" id="A0A7J7IQA6"/>
<evidence type="ECO:0000256" key="4">
    <source>
        <dbReference type="PIRNR" id="PIRNR015947"/>
    </source>
</evidence>
<accession>A0A7J7IQA6</accession>
<feature type="domain" description="26S proteasome regulatory subunit RPN2 C-terminal" evidence="6">
    <location>
        <begin position="812"/>
        <end position="992"/>
    </location>
</feature>
<evidence type="ECO:0000256" key="5">
    <source>
        <dbReference type="SAM" id="MobiDB-lite"/>
    </source>
</evidence>
<keyword evidence="3 4" id="KW-0647">Proteasome</keyword>
<dbReference type="GO" id="GO:0043161">
    <property type="term" value="P:proteasome-mediated ubiquitin-dependent protein catabolic process"/>
    <property type="evidence" value="ECO:0007669"/>
    <property type="project" value="TreeGrafter"/>
</dbReference>
<dbReference type="PANTHER" id="PTHR10943:SF2">
    <property type="entry name" value="26S PROTEASOME NON-ATPASE REGULATORY SUBUNIT 1"/>
    <property type="match status" value="1"/>
</dbReference>
<proteinExistence type="inferred from homology"/>
<dbReference type="Pfam" id="PF18004">
    <property type="entry name" value="RPN2_C"/>
    <property type="match status" value="1"/>
</dbReference>
<reference evidence="8 9" key="1">
    <citation type="journal article" date="2020" name="J. Phycol.">
        <title>Comparative genome analysis reveals Cyanidiococcus gen. nov., a new extremophilic red algal genus sister to Cyanidioschyzon (Cyanidioschyzonaceae, Rhodophyta).</title>
        <authorList>
            <person name="Liu S.-L."/>
            <person name="Chiang Y.-R."/>
            <person name="Yoon H.S."/>
            <person name="Fu H.-Y."/>
        </authorList>
    </citation>
    <scope>NUCLEOTIDE SEQUENCE [LARGE SCALE GENOMIC DNA]</scope>
    <source>
        <strain evidence="8 9">THAL066</strain>
    </source>
</reference>
<protein>
    <submittedName>
        <fullName evidence="8">Proteasome regulatory particle base subunit</fullName>
    </submittedName>
</protein>
<keyword evidence="2" id="KW-0677">Repeat</keyword>
<feature type="compositionally biased region" description="Basic and acidic residues" evidence="5">
    <location>
        <begin position="1066"/>
        <end position="1081"/>
    </location>
</feature>
<sequence length="1092" mass="119990">MHAHAHACYRHFRKRLLNRLMHSISAAPLLSQLNDPEVELQKYAIVKLLDLVDLCWAEVASFLPKIEELNENLEWDKASRQRAALLAAKVLFHLGDTDEALLYALSAGDMFVIDDDSEFSRVLRARCLDKYVEWRLAEDDSNESSVLPMVTGEATPQALETVINRIIWSCISAGEYNEALGIALESMRLDALSAVLEAATTNGQMTTLLEYAITCCQELLTKRKHRESILRHLVEWQRQLPVAQVDATMLCRCLVLLRDAQSIAHVLETQMKQHNELLAYQIAFDLWDHDERVLVAQVRAAITPAAEATTNSLHPDERQIASDWSTLNLILSGCAPSELYLDFLRRRSCFDKRLLKSLLHRVIAPLSLAQSAILFAYGIGFAGTADDTFLRDNVEWLARTSNWTKFSATASLGVVHMRNAEQALALLAPYISSHQGSSTGSAYSEGGALYALGLIAASGIEASRIAEYRRYLLEILRNTGTNEVIQHGACLGLGLCALGDGERDDGSRSPSENDVFQELRNVLYMDSALSGEAAALGMGMLLLGSGDESAIEQMLEYSRETQHQKITRGLAVGLALIVYGLEDEAEPLIRQMLSSEDAAIRYGAMFATGLAYCGSGNNDATKRLLHAAVSDVNDDVRRTAVMNLGFVFARDYEQLPQVVGLLAESYNPHVRYGAAMALGIGCACSGNNEAAEIVQKLANDTVDFVRQGALIAQAMLYQHHNKERSDAATDLRKRFDNIAKDKHEETLTKFGAVLALGVIDAGGRNAEIALHSRLTRSLRPAAVAGMALFLQYWYWYPMVPFLTLAMRPAACILVNRDMQLIRVQLDVDGGAERLGQFGYAPMFEDEDNKQERKREKTVLSVTAKADRLRRTHQALREKSESESTSALEKKLRTDPDTHLALEQMDVDSSRADDGAASSGTMATREIENDEKVDVKTSAANASSAALTIAPLLDNPARVLSAHERWISLSKSAASAWRAVRRGAGIVLVERNSVDDALNADAPDSIVERMPPLAPPLALANGIRHHETTGTNEHRAYEDEDQEPEPPEPFEYTGNVSSIGGAPGTDASRKNEHDGDADRKPPGPDQDDDTAAA</sequence>
<dbReference type="Proteomes" id="UP000530660">
    <property type="component" value="Unassembled WGS sequence"/>
</dbReference>
<gene>
    <name evidence="8" type="primary">RPN2</name>
    <name evidence="8" type="ORF">F1559_004232</name>
</gene>
<evidence type="ECO:0000256" key="3">
    <source>
        <dbReference type="ARBA" id="ARBA00022942"/>
    </source>
</evidence>
<name>A0A7J7IQA6_9RHOD</name>
<dbReference type="Pfam" id="PF01851">
    <property type="entry name" value="PC_rep"/>
    <property type="match status" value="1"/>
</dbReference>
<dbReference type="InterPro" id="IPR002015">
    <property type="entry name" value="Proteasome/cyclosome_rpt"/>
</dbReference>
<dbReference type="Pfam" id="PF21505">
    <property type="entry name" value="RPN2_N"/>
    <property type="match status" value="1"/>
</dbReference>
<dbReference type="GO" id="GO:0042176">
    <property type="term" value="P:regulation of protein catabolic process"/>
    <property type="evidence" value="ECO:0007669"/>
    <property type="project" value="UniProtKB-UniRule"/>
</dbReference>
<organism evidence="8 9">
    <name type="scientific">Cyanidiococcus yangmingshanensis</name>
    <dbReference type="NCBI Taxonomy" id="2690220"/>
    <lineage>
        <taxon>Eukaryota</taxon>
        <taxon>Rhodophyta</taxon>
        <taxon>Bangiophyceae</taxon>
        <taxon>Cyanidiales</taxon>
        <taxon>Cyanidiaceae</taxon>
        <taxon>Cyanidiococcus</taxon>
    </lineage>
</organism>
<feature type="compositionally biased region" description="Acidic residues" evidence="5">
    <location>
        <begin position="1037"/>
        <end position="1047"/>
    </location>
</feature>
<comment type="similarity">
    <text evidence="1 4">Belongs to the proteasome subunit S1 family.</text>
</comment>
<dbReference type="SUPFAM" id="SSF48371">
    <property type="entry name" value="ARM repeat"/>
    <property type="match status" value="1"/>
</dbReference>
<feature type="region of interest" description="Disordered" evidence="5">
    <location>
        <begin position="869"/>
        <end position="932"/>
    </location>
</feature>
<dbReference type="Pfam" id="PF13646">
    <property type="entry name" value="HEAT_2"/>
    <property type="match status" value="1"/>
</dbReference>
<dbReference type="OrthoDB" id="261572at2759"/>
<evidence type="ECO:0000256" key="2">
    <source>
        <dbReference type="ARBA" id="ARBA00022737"/>
    </source>
</evidence>
<dbReference type="InterPro" id="IPR016642">
    <property type="entry name" value="26S_Psome_Rpn2"/>
</dbReference>
<dbReference type="GO" id="GO:0005634">
    <property type="term" value="C:nucleus"/>
    <property type="evidence" value="ECO:0007669"/>
    <property type="project" value="TreeGrafter"/>
</dbReference>
<dbReference type="GO" id="GO:0008540">
    <property type="term" value="C:proteasome regulatory particle, base subcomplex"/>
    <property type="evidence" value="ECO:0007669"/>
    <property type="project" value="UniProtKB-UniRule"/>
</dbReference>
<evidence type="ECO:0000313" key="9">
    <source>
        <dbReference type="Proteomes" id="UP000530660"/>
    </source>
</evidence>
<evidence type="ECO:0000256" key="1">
    <source>
        <dbReference type="ARBA" id="ARBA00006308"/>
    </source>
</evidence>
<dbReference type="EMBL" id="VWRR01000002">
    <property type="protein sequence ID" value="KAF6004930.1"/>
    <property type="molecule type" value="Genomic_DNA"/>
</dbReference>
<evidence type="ECO:0000313" key="8">
    <source>
        <dbReference type="EMBL" id="KAF6004930.1"/>
    </source>
</evidence>
<dbReference type="GO" id="GO:0030234">
    <property type="term" value="F:enzyme regulator activity"/>
    <property type="evidence" value="ECO:0007669"/>
    <property type="project" value="UniProtKB-UniRule"/>
</dbReference>
<dbReference type="InterPro" id="IPR011989">
    <property type="entry name" value="ARM-like"/>
</dbReference>
<feature type="compositionally biased region" description="Basic and acidic residues" evidence="5">
    <location>
        <begin position="869"/>
        <end position="899"/>
    </location>
</feature>
<comment type="caution">
    <text evidence="8">The sequence shown here is derived from an EMBL/GenBank/DDBJ whole genome shotgun (WGS) entry which is preliminary data.</text>
</comment>